<name>A0A8J2R999_9CRUS</name>
<dbReference type="PANTHER" id="PTHR23279">
    <property type="entry name" value="DEFECTIVE PROBOSCIS EXTENSION RESPONSE DPR -RELATED"/>
    <property type="match status" value="1"/>
</dbReference>
<dbReference type="EMBL" id="CAKKLH010000017">
    <property type="protein sequence ID" value="CAH0099321.1"/>
    <property type="molecule type" value="Genomic_DNA"/>
</dbReference>
<proteinExistence type="predicted"/>
<dbReference type="InterPro" id="IPR013783">
    <property type="entry name" value="Ig-like_fold"/>
</dbReference>
<dbReference type="InterPro" id="IPR013106">
    <property type="entry name" value="Ig_V-set"/>
</dbReference>
<accession>A0A8J2R999</accession>
<dbReference type="SMART" id="SM00408">
    <property type="entry name" value="IGc2"/>
    <property type="match status" value="2"/>
</dbReference>
<dbReference type="GO" id="GO:0032589">
    <property type="term" value="C:neuron projection membrane"/>
    <property type="evidence" value="ECO:0007669"/>
    <property type="project" value="TreeGrafter"/>
</dbReference>
<dbReference type="PANTHER" id="PTHR23279:SF6">
    <property type="entry name" value="DEFECTIVE PROBOSCIS EXTENSION RESPONSE 7, ISOFORM F"/>
    <property type="match status" value="1"/>
</dbReference>
<keyword evidence="3" id="KW-1185">Reference proteome</keyword>
<dbReference type="Gene3D" id="2.60.40.10">
    <property type="entry name" value="Immunoglobulins"/>
    <property type="match status" value="2"/>
</dbReference>
<dbReference type="InterPro" id="IPR036179">
    <property type="entry name" value="Ig-like_dom_sf"/>
</dbReference>
<dbReference type="GO" id="GO:0050808">
    <property type="term" value="P:synapse organization"/>
    <property type="evidence" value="ECO:0007669"/>
    <property type="project" value="TreeGrafter"/>
</dbReference>
<evidence type="ECO:0000313" key="2">
    <source>
        <dbReference type="EMBL" id="CAH0099321.1"/>
    </source>
</evidence>
<dbReference type="Pfam" id="PF07686">
    <property type="entry name" value="V-set"/>
    <property type="match status" value="1"/>
</dbReference>
<dbReference type="Proteomes" id="UP000789390">
    <property type="component" value="Unassembled WGS sequence"/>
</dbReference>
<sequence length="396" mass="43487">MLKPCKSETSEARFGLKKVGFVTTFVFAWITLSMAQGESSISVKVPMTGIWRGDDGLNPDGSSPASQPWSSANAMQLPAVLPEPMMLSEWYVDSVQTVKRMKRRHEPRIIDLPSAAGKVTAEVDLTGVDPIAEVVPSSSLAISKPYFEATWPTNVSVILGQPAVLKCRTRLLGDRMLSWIRQRDLHVLTSALVSYTSDGRFSVHHQSISDDWELRISTVQARDAGFYECQVNTEPKINWPVHLLVHTGQAQIAGPSEVHVRQGSTLSLTCSLRGTIIGPDSNLSWYHDDQPVLLETARNSLSLATERSEHFISSRFLLPRASAVDGGNYTCRPSEALPVSVLVHVLSGEHPAAMQHGNRSGGGGSCLPNTVQVMSILCLTYWTLHWLGSIQFLMTR</sequence>
<evidence type="ECO:0000313" key="3">
    <source>
        <dbReference type="Proteomes" id="UP000789390"/>
    </source>
</evidence>
<feature type="domain" description="Ig-like" evidence="1">
    <location>
        <begin position="235"/>
        <end position="332"/>
    </location>
</feature>
<dbReference type="AlphaFoldDB" id="A0A8J2R999"/>
<dbReference type="InterPro" id="IPR003598">
    <property type="entry name" value="Ig_sub2"/>
</dbReference>
<dbReference type="InterPro" id="IPR037448">
    <property type="entry name" value="Zig-8"/>
</dbReference>
<dbReference type="OrthoDB" id="6377396at2759"/>
<protein>
    <recommendedName>
        <fullName evidence="1">Ig-like domain-containing protein</fullName>
    </recommendedName>
</protein>
<dbReference type="InterPro" id="IPR007110">
    <property type="entry name" value="Ig-like_dom"/>
</dbReference>
<dbReference type="SMART" id="SM00409">
    <property type="entry name" value="IG"/>
    <property type="match status" value="2"/>
</dbReference>
<dbReference type="PROSITE" id="PS50835">
    <property type="entry name" value="IG_LIKE"/>
    <property type="match status" value="2"/>
</dbReference>
<feature type="domain" description="Ig-like" evidence="1">
    <location>
        <begin position="145"/>
        <end position="232"/>
    </location>
</feature>
<gene>
    <name evidence="2" type="ORF">DGAL_LOCUS1455</name>
</gene>
<dbReference type="FunFam" id="2.60.40.10:FF:001061">
    <property type="entry name" value="Uncharacterized protein, isoform C"/>
    <property type="match status" value="1"/>
</dbReference>
<dbReference type="SUPFAM" id="SSF48726">
    <property type="entry name" value="Immunoglobulin"/>
    <property type="match status" value="2"/>
</dbReference>
<reference evidence="2" key="1">
    <citation type="submission" date="2021-11" db="EMBL/GenBank/DDBJ databases">
        <authorList>
            <person name="Schell T."/>
        </authorList>
    </citation>
    <scope>NUCLEOTIDE SEQUENCE</scope>
    <source>
        <strain evidence="2">M5</strain>
    </source>
</reference>
<organism evidence="2 3">
    <name type="scientific">Daphnia galeata</name>
    <dbReference type="NCBI Taxonomy" id="27404"/>
    <lineage>
        <taxon>Eukaryota</taxon>
        <taxon>Metazoa</taxon>
        <taxon>Ecdysozoa</taxon>
        <taxon>Arthropoda</taxon>
        <taxon>Crustacea</taxon>
        <taxon>Branchiopoda</taxon>
        <taxon>Diplostraca</taxon>
        <taxon>Cladocera</taxon>
        <taxon>Anomopoda</taxon>
        <taxon>Daphniidae</taxon>
        <taxon>Daphnia</taxon>
    </lineage>
</organism>
<dbReference type="Pfam" id="PF13895">
    <property type="entry name" value="Ig_2"/>
    <property type="match status" value="1"/>
</dbReference>
<comment type="caution">
    <text evidence="2">The sequence shown here is derived from an EMBL/GenBank/DDBJ whole genome shotgun (WGS) entry which is preliminary data.</text>
</comment>
<dbReference type="InterPro" id="IPR003599">
    <property type="entry name" value="Ig_sub"/>
</dbReference>
<evidence type="ECO:0000259" key="1">
    <source>
        <dbReference type="PROSITE" id="PS50835"/>
    </source>
</evidence>